<dbReference type="PROSITE" id="PS50889">
    <property type="entry name" value="S4"/>
    <property type="match status" value="1"/>
</dbReference>
<dbReference type="KEGG" id="mas:Mahau_1999"/>
<dbReference type="STRING" id="697281.Mahau_1999"/>
<name>F4A236_MAHA5</name>
<proteinExistence type="predicted"/>
<dbReference type="SMART" id="SM00240">
    <property type="entry name" value="FHA"/>
    <property type="match status" value="1"/>
</dbReference>
<evidence type="ECO:0000256" key="2">
    <source>
        <dbReference type="SAM" id="Phobius"/>
    </source>
</evidence>
<keyword evidence="1" id="KW-0694">RNA-binding</keyword>
<keyword evidence="2" id="KW-1133">Transmembrane helix</keyword>
<dbReference type="SUPFAM" id="SSF49879">
    <property type="entry name" value="SMAD/FHA domain"/>
    <property type="match status" value="1"/>
</dbReference>
<dbReference type="Gene3D" id="2.60.200.20">
    <property type="match status" value="1"/>
</dbReference>
<dbReference type="PANTHER" id="PTHR23308">
    <property type="entry name" value="NUCLEAR INHIBITOR OF PROTEIN PHOSPHATASE-1"/>
    <property type="match status" value="1"/>
</dbReference>
<dbReference type="Proteomes" id="UP000008457">
    <property type="component" value="Chromosome"/>
</dbReference>
<reference evidence="4 5" key="2">
    <citation type="journal article" date="2011" name="Stand. Genomic Sci.">
        <title>Complete genome sequence of Mahella australiensis type strain (50-1 BON).</title>
        <authorList>
            <person name="Sikorski J."/>
            <person name="Teshima H."/>
            <person name="Nolan M."/>
            <person name="Lucas S."/>
            <person name="Hammon N."/>
            <person name="Deshpande S."/>
            <person name="Cheng J.F."/>
            <person name="Pitluck S."/>
            <person name="Liolios K."/>
            <person name="Pagani I."/>
            <person name="Ivanova N."/>
            <person name="Huntemann M."/>
            <person name="Mavromatis K."/>
            <person name="Ovchinikova G."/>
            <person name="Pati A."/>
            <person name="Tapia R."/>
            <person name="Han C."/>
            <person name="Goodwin L."/>
            <person name="Chen A."/>
            <person name="Palaniappan K."/>
            <person name="Land M."/>
            <person name="Hauser L."/>
            <person name="Ngatchou-Djao O.D."/>
            <person name="Rohde M."/>
            <person name="Pukall R."/>
            <person name="Spring S."/>
            <person name="Abt B."/>
            <person name="Goker M."/>
            <person name="Detter J.C."/>
            <person name="Woyke T."/>
            <person name="Bristow J."/>
            <person name="Markowitz V."/>
            <person name="Hugenholtz P."/>
            <person name="Eisen J.A."/>
            <person name="Kyrpides N.C."/>
            <person name="Klenk H.P."/>
            <person name="Lapidus A."/>
        </authorList>
    </citation>
    <scope>NUCLEOTIDE SEQUENCE [LARGE SCALE GENOMIC DNA]</scope>
    <source>
        <strain evidence="5">DSM 15567 / CIP 107919 / 50-1 BON</strain>
    </source>
</reference>
<organism evidence="4 5">
    <name type="scientific">Mahella australiensis (strain DSM 15567 / CIP 107919 / 50-1 BON)</name>
    <dbReference type="NCBI Taxonomy" id="697281"/>
    <lineage>
        <taxon>Bacteria</taxon>
        <taxon>Bacillati</taxon>
        <taxon>Bacillota</taxon>
        <taxon>Clostridia</taxon>
        <taxon>Thermoanaerobacterales</taxon>
        <taxon>Thermoanaerobacterales Family IV. Incertae Sedis</taxon>
        <taxon>Mahella</taxon>
    </lineage>
</organism>
<dbReference type="Pfam" id="PF00498">
    <property type="entry name" value="FHA"/>
    <property type="match status" value="1"/>
</dbReference>
<dbReference type="EMBL" id="CP002360">
    <property type="protein sequence ID" value="AEE97175.1"/>
    <property type="molecule type" value="Genomic_DNA"/>
</dbReference>
<dbReference type="InterPro" id="IPR008984">
    <property type="entry name" value="SMAD_FHA_dom_sf"/>
</dbReference>
<evidence type="ECO:0000313" key="5">
    <source>
        <dbReference type="Proteomes" id="UP000008457"/>
    </source>
</evidence>
<dbReference type="CDD" id="cd00060">
    <property type="entry name" value="FHA"/>
    <property type="match status" value="1"/>
</dbReference>
<feature type="transmembrane region" description="Helical" evidence="2">
    <location>
        <begin position="12"/>
        <end position="29"/>
    </location>
</feature>
<dbReference type="PROSITE" id="PS50006">
    <property type="entry name" value="FHA_DOMAIN"/>
    <property type="match status" value="1"/>
</dbReference>
<keyword evidence="5" id="KW-1185">Reference proteome</keyword>
<keyword evidence="2" id="KW-0472">Membrane</keyword>
<dbReference type="InterPro" id="IPR000253">
    <property type="entry name" value="FHA_dom"/>
</dbReference>
<evidence type="ECO:0000256" key="1">
    <source>
        <dbReference type="PROSITE-ProRule" id="PRU00182"/>
    </source>
</evidence>
<feature type="domain" description="FHA" evidence="3">
    <location>
        <begin position="79"/>
        <end position="128"/>
    </location>
</feature>
<protein>
    <submittedName>
        <fullName evidence="4">FHA domain containing protein</fullName>
    </submittedName>
</protein>
<gene>
    <name evidence="4" type="ordered locus">Mahau_1999</name>
</gene>
<evidence type="ECO:0000313" key="4">
    <source>
        <dbReference type="EMBL" id="AEE97175.1"/>
    </source>
</evidence>
<dbReference type="GO" id="GO:0003723">
    <property type="term" value="F:RNA binding"/>
    <property type="evidence" value="ECO:0007669"/>
    <property type="project" value="UniProtKB-KW"/>
</dbReference>
<reference evidence="5" key="1">
    <citation type="submission" date="2010-11" db="EMBL/GenBank/DDBJ databases">
        <title>The complete genome of Mahella australiensis DSM 15567.</title>
        <authorList>
            <consortium name="US DOE Joint Genome Institute (JGI-PGF)"/>
            <person name="Lucas S."/>
            <person name="Copeland A."/>
            <person name="Lapidus A."/>
            <person name="Bruce D."/>
            <person name="Goodwin L."/>
            <person name="Pitluck S."/>
            <person name="Kyrpides N."/>
            <person name="Mavromatis K."/>
            <person name="Pagani I."/>
            <person name="Ivanova N."/>
            <person name="Teshima H."/>
            <person name="Brettin T."/>
            <person name="Detter J.C."/>
            <person name="Han C."/>
            <person name="Tapia R."/>
            <person name="Land M."/>
            <person name="Hauser L."/>
            <person name="Markowitz V."/>
            <person name="Cheng J.-F."/>
            <person name="Hugenholtz P."/>
            <person name="Woyke T."/>
            <person name="Wu D."/>
            <person name="Spring S."/>
            <person name="Pukall R."/>
            <person name="Steenblock K."/>
            <person name="Schneider S."/>
            <person name="Klenk H.-P."/>
            <person name="Eisen J.A."/>
        </authorList>
    </citation>
    <scope>NUCLEOTIDE SEQUENCE [LARGE SCALE GENOMIC DNA]</scope>
    <source>
        <strain evidence="5">DSM 15567 / CIP 107919 / 50-1 BON</strain>
    </source>
</reference>
<dbReference type="InterPro" id="IPR050923">
    <property type="entry name" value="Cell_Proc_Reg/RNA_Proc"/>
</dbReference>
<evidence type="ECO:0000259" key="3">
    <source>
        <dbReference type="PROSITE" id="PS50006"/>
    </source>
</evidence>
<dbReference type="eggNOG" id="COG1716">
    <property type="taxonomic scope" value="Bacteria"/>
</dbReference>
<dbReference type="HOGENOM" id="CLU_131367_1_1_9"/>
<dbReference type="AlphaFoldDB" id="F4A236"/>
<accession>F4A236</accession>
<sequence>MRADLYEVTALSSRYIFIILIYIILYRTIKGIKMEYALAAAGAAKPSIEPSYGILSVAECLDGVSTIWAGMEFPIKEWNTIGRSRDNYIIIDRDDVSKQHAVIYVEDKKIYIEDRHSKNGTFVNGKRVKKATRIRDGDSIAIGPVMFMVKTPSIAKNQEIG</sequence>
<keyword evidence="2" id="KW-0812">Transmembrane</keyword>